<dbReference type="EMBL" id="FQUC01000005">
    <property type="protein sequence ID" value="SHF29856.1"/>
    <property type="molecule type" value="Genomic_DNA"/>
</dbReference>
<reference evidence="2" key="1">
    <citation type="submission" date="2016-11" db="EMBL/GenBank/DDBJ databases">
        <authorList>
            <person name="Varghese N."/>
            <person name="Submissions S."/>
        </authorList>
    </citation>
    <scope>NUCLEOTIDE SEQUENCE [LARGE SCALE GENOMIC DNA]</scope>
    <source>
        <strain evidence="2">DSM 27370</strain>
    </source>
</reference>
<gene>
    <name evidence="1" type="ORF">SAMN05444362_10558</name>
</gene>
<dbReference type="RefSeq" id="WP_139262036.1">
    <property type="nucleotide sequence ID" value="NZ_BBXL01000017.1"/>
</dbReference>
<dbReference type="InterPro" id="IPR000415">
    <property type="entry name" value="Nitroreductase-like"/>
</dbReference>
<dbReference type="STRING" id="1346286.SAMN05444362_10558"/>
<organism evidence="1 2">
    <name type="scientific">Dysgonomonas macrotermitis</name>
    <dbReference type="NCBI Taxonomy" id="1346286"/>
    <lineage>
        <taxon>Bacteria</taxon>
        <taxon>Pseudomonadati</taxon>
        <taxon>Bacteroidota</taxon>
        <taxon>Bacteroidia</taxon>
        <taxon>Bacteroidales</taxon>
        <taxon>Dysgonomonadaceae</taxon>
        <taxon>Dysgonomonas</taxon>
    </lineage>
</organism>
<dbReference type="GO" id="GO:0016491">
    <property type="term" value="F:oxidoreductase activity"/>
    <property type="evidence" value="ECO:0007669"/>
    <property type="project" value="InterPro"/>
</dbReference>
<dbReference type="PANTHER" id="PTHR23026">
    <property type="entry name" value="NADPH NITROREDUCTASE"/>
    <property type="match status" value="1"/>
</dbReference>
<protein>
    <submittedName>
        <fullName evidence="1">Putative TM nitroreductase</fullName>
    </submittedName>
</protein>
<evidence type="ECO:0000313" key="1">
    <source>
        <dbReference type="EMBL" id="SHF29856.1"/>
    </source>
</evidence>
<keyword evidence="2" id="KW-1185">Reference proteome</keyword>
<dbReference type="InterPro" id="IPR050627">
    <property type="entry name" value="Nitroreductase/BluB"/>
</dbReference>
<dbReference type="Proteomes" id="UP000184480">
    <property type="component" value="Unassembled WGS sequence"/>
</dbReference>
<name>A0A1M5AIA0_9BACT</name>
<proteinExistence type="predicted"/>
<accession>A0A1M5AIA0</accession>
<dbReference type="SUPFAM" id="SSF55469">
    <property type="entry name" value="FMN-dependent nitroreductase-like"/>
    <property type="match status" value="2"/>
</dbReference>
<sequence>MKKTLLYISILTLSIIQGKMEAQVNNDFKAMIEAATKAPSGHNTQPWLFKVNQSSIEILPNLADTLPVVDKNNRELFISLGAATENLCIMASHLGYYPTIKTDDKTQTITIELGKSNNIQKDDLALQIAKRQTNRNVYDEKVVPKDILSILENQTLHEGIYRYTISKEDSLFSTLKSYVVRGNEIQMNDDAFKDELLRYMRLNNKEVEKNPTGLTYKVMGAPSLPAIISRPIVKSYLKADKQNKSDIRKIESSSHFILFTTENDTFIQWVDLGRSLERYLLKISELNLAYAFLNQPCEVKSLSDEMQKEVPLIRGQHPTLLLRIGYAPKAPYSPRKNIEDVILK</sequence>
<evidence type="ECO:0000313" key="2">
    <source>
        <dbReference type="Proteomes" id="UP000184480"/>
    </source>
</evidence>
<dbReference type="Gene3D" id="3.40.109.10">
    <property type="entry name" value="NADH Oxidase"/>
    <property type="match status" value="1"/>
</dbReference>
<dbReference type="AlphaFoldDB" id="A0A1M5AIA0"/>
<dbReference type="PANTHER" id="PTHR23026:SF123">
    <property type="entry name" value="NAD(P)H NITROREDUCTASE RV3131-RELATED"/>
    <property type="match status" value="1"/>
</dbReference>
<dbReference type="OrthoDB" id="5149792at2"/>
<dbReference type="NCBIfam" id="NF047509">
    <property type="entry name" value="Rv3131_FMN_oxido"/>
    <property type="match status" value="1"/>
</dbReference>
<dbReference type="Gene3D" id="3.40.109.30">
    <property type="entry name" value="putative nitroreductase (tm1586), domain 2"/>
    <property type="match status" value="1"/>
</dbReference>